<keyword evidence="3" id="KW-0862">Zinc</keyword>
<dbReference type="EMBL" id="JASCZI010121283">
    <property type="protein sequence ID" value="MED6161000.1"/>
    <property type="molecule type" value="Genomic_DNA"/>
</dbReference>
<accession>A0ABU6UL10</accession>
<keyword evidence="1" id="KW-0479">Metal-binding</keyword>
<sequence>MPSPNSPIPSNPNPLKWFENHIRMSRVLGDCIFDVFFLLKPLLEMESEGGSSASMRSAGGGRGYRSSAETHGFFAAKVGHERDGAAPKCHCSVYAVLYLSKTPTNPNRLFFGCPFFKIRLNHCKFFLWLDQHAANIERVADRKIIKEEEDDVDEHFWRLDIEKRISDLEDKIASIERKGSCRAMVVFVFALSLVIAVCFGSHK</sequence>
<keyword evidence="5" id="KW-1133">Transmembrane helix</keyword>
<evidence type="ECO:0000256" key="5">
    <source>
        <dbReference type="SAM" id="Phobius"/>
    </source>
</evidence>
<protein>
    <recommendedName>
        <fullName evidence="6">GRF-type domain-containing protein</fullName>
    </recommendedName>
</protein>
<keyword evidence="2 4" id="KW-0863">Zinc-finger</keyword>
<keyword evidence="8" id="KW-1185">Reference proteome</keyword>
<gene>
    <name evidence="7" type="ORF">PIB30_056599</name>
</gene>
<proteinExistence type="predicted"/>
<comment type="caution">
    <text evidence="7">The sequence shown here is derived from an EMBL/GenBank/DDBJ whole genome shotgun (WGS) entry which is preliminary data.</text>
</comment>
<dbReference type="PANTHER" id="PTHR33248">
    <property type="entry name" value="ZINC ION-BINDING PROTEIN"/>
    <property type="match status" value="1"/>
</dbReference>
<evidence type="ECO:0000313" key="8">
    <source>
        <dbReference type="Proteomes" id="UP001341840"/>
    </source>
</evidence>
<evidence type="ECO:0000313" key="7">
    <source>
        <dbReference type="EMBL" id="MED6161000.1"/>
    </source>
</evidence>
<evidence type="ECO:0000256" key="4">
    <source>
        <dbReference type="PROSITE-ProRule" id="PRU01343"/>
    </source>
</evidence>
<dbReference type="InterPro" id="IPR010666">
    <property type="entry name" value="Znf_GRF"/>
</dbReference>
<organism evidence="7 8">
    <name type="scientific">Stylosanthes scabra</name>
    <dbReference type="NCBI Taxonomy" id="79078"/>
    <lineage>
        <taxon>Eukaryota</taxon>
        <taxon>Viridiplantae</taxon>
        <taxon>Streptophyta</taxon>
        <taxon>Embryophyta</taxon>
        <taxon>Tracheophyta</taxon>
        <taxon>Spermatophyta</taxon>
        <taxon>Magnoliopsida</taxon>
        <taxon>eudicotyledons</taxon>
        <taxon>Gunneridae</taxon>
        <taxon>Pentapetalae</taxon>
        <taxon>rosids</taxon>
        <taxon>fabids</taxon>
        <taxon>Fabales</taxon>
        <taxon>Fabaceae</taxon>
        <taxon>Papilionoideae</taxon>
        <taxon>50 kb inversion clade</taxon>
        <taxon>dalbergioids sensu lato</taxon>
        <taxon>Dalbergieae</taxon>
        <taxon>Pterocarpus clade</taxon>
        <taxon>Stylosanthes</taxon>
    </lineage>
</organism>
<evidence type="ECO:0000256" key="1">
    <source>
        <dbReference type="ARBA" id="ARBA00022723"/>
    </source>
</evidence>
<dbReference type="Pfam" id="PF06839">
    <property type="entry name" value="Zn_ribbon_GRF"/>
    <property type="match status" value="1"/>
</dbReference>
<evidence type="ECO:0000259" key="6">
    <source>
        <dbReference type="PROSITE" id="PS51999"/>
    </source>
</evidence>
<evidence type="ECO:0000256" key="3">
    <source>
        <dbReference type="ARBA" id="ARBA00022833"/>
    </source>
</evidence>
<keyword evidence="5" id="KW-0472">Membrane</keyword>
<keyword evidence="5" id="KW-0812">Transmembrane</keyword>
<reference evidence="7 8" key="1">
    <citation type="journal article" date="2023" name="Plants (Basel)">
        <title>Bridging the Gap: Combining Genomics and Transcriptomics Approaches to Understand Stylosanthes scabra, an Orphan Legume from the Brazilian Caatinga.</title>
        <authorList>
            <person name="Ferreira-Neto J.R.C."/>
            <person name="da Silva M.D."/>
            <person name="Binneck E."/>
            <person name="de Melo N.F."/>
            <person name="da Silva R.H."/>
            <person name="de Melo A.L.T.M."/>
            <person name="Pandolfi V."/>
            <person name="Bustamante F.O."/>
            <person name="Brasileiro-Vidal A.C."/>
            <person name="Benko-Iseppon A.M."/>
        </authorList>
    </citation>
    <scope>NUCLEOTIDE SEQUENCE [LARGE SCALE GENOMIC DNA]</scope>
    <source>
        <tissue evidence="7">Leaves</tissue>
    </source>
</reference>
<evidence type="ECO:0000256" key="2">
    <source>
        <dbReference type="ARBA" id="ARBA00022771"/>
    </source>
</evidence>
<name>A0ABU6UL10_9FABA</name>
<feature type="domain" description="GRF-type" evidence="6">
    <location>
        <begin position="89"/>
        <end position="132"/>
    </location>
</feature>
<feature type="transmembrane region" description="Helical" evidence="5">
    <location>
        <begin position="183"/>
        <end position="202"/>
    </location>
</feature>
<dbReference type="PROSITE" id="PS51999">
    <property type="entry name" value="ZF_GRF"/>
    <property type="match status" value="1"/>
</dbReference>
<dbReference type="Proteomes" id="UP001341840">
    <property type="component" value="Unassembled WGS sequence"/>
</dbReference>